<dbReference type="AlphaFoldDB" id="A0A1M4UE21"/>
<dbReference type="RefSeq" id="WP_073341465.1">
    <property type="nucleotide sequence ID" value="NZ_FQVH01000002.1"/>
</dbReference>
<sequence>MLLKIEKMLILIGAILFCLIVMANSGIKYNKFEINNVVRAEKYTDINVCKKTGWIEIKSNKNNASIRIYRNGEEIASFTNNIILNVSKGDIIELQSTTPAKVKIARASGNIIFPHGIIEKYIDEKISLLCRIGMR</sequence>
<dbReference type="OrthoDB" id="9889923at2"/>
<keyword evidence="2" id="KW-1185">Reference proteome</keyword>
<name>A0A1M4UE21_9THEO</name>
<accession>A0A1M4UE21</accession>
<evidence type="ECO:0000313" key="1">
    <source>
        <dbReference type="EMBL" id="SHE54823.1"/>
    </source>
</evidence>
<protein>
    <submittedName>
        <fullName evidence="1">Uncharacterized protein</fullName>
    </submittedName>
</protein>
<evidence type="ECO:0000313" key="2">
    <source>
        <dbReference type="Proteomes" id="UP000184088"/>
    </source>
</evidence>
<dbReference type="EMBL" id="FQVH01000002">
    <property type="protein sequence ID" value="SHE54823.1"/>
    <property type="molecule type" value="Genomic_DNA"/>
</dbReference>
<reference evidence="1 2" key="1">
    <citation type="submission" date="2016-11" db="EMBL/GenBank/DDBJ databases">
        <authorList>
            <person name="Jaros S."/>
            <person name="Januszkiewicz K."/>
            <person name="Wedrychowicz H."/>
        </authorList>
    </citation>
    <scope>NUCLEOTIDE SEQUENCE [LARGE SCALE GENOMIC DNA]</scope>
    <source>
        <strain evidence="1 2">DSM 17918</strain>
    </source>
</reference>
<dbReference type="STRING" id="1121256.SAMN02746089_00448"/>
<organism evidence="1 2">
    <name type="scientific">Caldanaerobius fijiensis DSM 17918</name>
    <dbReference type="NCBI Taxonomy" id="1121256"/>
    <lineage>
        <taxon>Bacteria</taxon>
        <taxon>Bacillati</taxon>
        <taxon>Bacillota</taxon>
        <taxon>Clostridia</taxon>
        <taxon>Thermoanaerobacterales</taxon>
        <taxon>Thermoanaerobacteraceae</taxon>
        <taxon>Caldanaerobius</taxon>
    </lineage>
</organism>
<gene>
    <name evidence="1" type="ORF">SAMN02746089_00448</name>
</gene>
<proteinExistence type="predicted"/>
<dbReference type="Proteomes" id="UP000184088">
    <property type="component" value="Unassembled WGS sequence"/>
</dbReference>